<evidence type="ECO:0000256" key="1">
    <source>
        <dbReference type="ARBA" id="ARBA00023125"/>
    </source>
</evidence>
<name>A0A4R6V8Y8_9PAST</name>
<evidence type="ECO:0000259" key="2">
    <source>
        <dbReference type="PROSITE" id="PS50937"/>
    </source>
</evidence>
<dbReference type="Gene3D" id="1.10.1660.10">
    <property type="match status" value="1"/>
</dbReference>
<feature type="domain" description="HTH merR-type" evidence="2">
    <location>
        <begin position="1"/>
        <end position="69"/>
    </location>
</feature>
<reference evidence="3 4" key="1">
    <citation type="submission" date="2019-03" db="EMBL/GenBank/DDBJ databases">
        <title>Genomic Encyclopedia of Type Strains, Phase IV (KMG-IV): sequencing the most valuable type-strain genomes for metagenomic binning, comparative biology and taxonomic classification.</title>
        <authorList>
            <person name="Goeker M."/>
        </authorList>
    </citation>
    <scope>NUCLEOTIDE SEQUENCE [LARGE SCALE GENOMIC DNA]</scope>
    <source>
        <strain evidence="3 4">DSM 28403</strain>
    </source>
</reference>
<dbReference type="AlphaFoldDB" id="A0A4R6V8Y8"/>
<dbReference type="PANTHER" id="PTHR30204:SF92">
    <property type="entry name" value="HTH-TYPE TRANSCRIPTIONAL REGULATOR ZNTR"/>
    <property type="match status" value="1"/>
</dbReference>
<dbReference type="SUPFAM" id="SSF46955">
    <property type="entry name" value="Putative DNA-binding domain"/>
    <property type="match status" value="1"/>
</dbReference>
<protein>
    <submittedName>
        <fullName evidence="3">DNA-binding transcriptional MerR regulator</fullName>
    </submittedName>
</protein>
<dbReference type="InterPro" id="IPR000551">
    <property type="entry name" value="MerR-type_HTH_dom"/>
</dbReference>
<organism evidence="3 4">
    <name type="scientific">Mesocricetibacter intestinalis</name>
    <dbReference type="NCBI Taxonomy" id="1521930"/>
    <lineage>
        <taxon>Bacteria</taxon>
        <taxon>Pseudomonadati</taxon>
        <taxon>Pseudomonadota</taxon>
        <taxon>Gammaproteobacteria</taxon>
        <taxon>Pasteurellales</taxon>
        <taxon>Pasteurellaceae</taxon>
        <taxon>Mesocricetibacter</taxon>
    </lineage>
</organism>
<gene>
    <name evidence="3" type="ORF">EDC45_1184</name>
</gene>
<dbReference type="GO" id="GO:0003677">
    <property type="term" value="F:DNA binding"/>
    <property type="evidence" value="ECO:0007669"/>
    <property type="project" value="UniProtKB-KW"/>
</dbReference>
<evidence type="ECO:0000313" key="3">
    <source>
        <dbReference type="EMBL" id="TDQ58111.1"/>
    </source>
</evidence>
<dbReference type="PROSITE" id="PS00552">
    <property type="entry name" value="HTH_MERR_1"/>
    <property type="match status" value="1"/>
</dbReference>
<evidence type="ECO:0000313" key="4">
    <source>
        <dbReference type="Proteomes" id="UP000295657"/>
    </source>
</evidence>
<dbReference type="PROSITE" id="PS50937">
    <property type="entry name" value="HTH_MERR_2"/>
    <property type="match status" value="1"/>
</dbReference>
<sequence length="136" mass="16029">MRIGQLAKAVGCTIETIRFYEKQGVLPKPERGANNFRRYSEEHLRCLSFICYCRSLDMSLKEIKMLLSLEHSGEEQAQEIDSLLERHIQEVAKRIHELDHLRIELIRLRQRCSELTGVSLTKGLFRTDKVRFRKIK</sequence>
<dbReference type="RefSeq" id="WP_133544419.1">
    <property type="nucleotide sequence ID" value="NZ_SNYQ01000003.1"/>
</dbReference>
<dbReference type="PANTHER" id="PTHR30204">
    <property type="entry name" value="REDOX-CYCLING DRUG-SENSING TRANSCRIPTIONAL ACTIVATOR SOXR"/>
    <property type="match status" value="1"/>
</dbReference>
<keyword evidence="4" id="KW-1185">Reference proteome</keyword>
<dbReference type="GO" id="GO:0003700">
    <property type="term" value="F:DNA-binding transcription factor activity"/>
    <property type="evidence" value="ECO:0007669"/>
    <property type="project" value="InterPro"/>
</dbReference>
<dbReference type="InterPro" id="IPR009061">
    <property type="entry name" value="DNA-bd_dom_put_sf"/>
</dbReference>
<dbReference type="EMBL" id="SNYQ01000003">
    <property type="protein sequence ID" value="TDQ58111.1"/>
    <property type="molecule type" value="Genomic_DNA"/>
</dbReference>
<dbReference type="Pfam" id="PF13411">
    <property type="entry name" value="MerR_1"/>
    <property type="match status" value="1"/>
</dbReference>
<comment type="caution">
    <text evidence="3">The sequence shown here is derived from an EMBL/GenBank/DDBJ whole genome shotgun (WGS) entry which is preliminary data.</text>
</comment>
<dbReference type="PRINTS" id="PR00040">
    <property type="entry name" value="HTHMERR"/>
</dbReference>
<dbReference type="InterPro" id="IPR047057">
    <property type="entry name" value="MerR_fam"/>
</dbReference>
<proteinExistence type="predicted"/>
<dbReference type="OrthoDB" id="9808480at2"/>
<accession>A0A4R6V8Y8</accession>
<dbReference type="Proteomes" id="UP000295657">
    <property type="component" value="Unassembled WGS sequence"/>
</dbReference>
<dbReference type="SMART" id="SM00422">
    <property type="entry name" value="HTH_MERR"/>
    <property type="match status" value="1"/>
</dbReference>
<keyword evidence="1 3" id="KW-0238">DNA-binding</keyword>